<comment type="caution">
    <text evidence="8">The sequence shown here is derived from an EMBL/GenBank/DDBJ whole genome shotgun (WGS) entry which is preliminary data.</text>
</comment>
<evidence type="ECO:0000256" key="4">
    <source>
        <dbReference type="ARBA" id="ARBA00023172"/>
    </source>
</evidence>
<organism evidence="8 9">
    <name type="scientific">Ferruginivarius sediminum</name>
    <dbReference type="NCBI Taxonomy" id="2661937"/>
    <lineage>
        <taxon>Bacteria</taxon>
        <taxon>Pseudomonadati</taxon>
        <taxon>Pseudomonadota</taxon>
        <taxon>Alphaproteobacteria</taxon>
        <taxon>Rhodospirillales</taxon>
        <taxon>Rhodospirillaceae</taxon>
        <taxon>Ferruginivarius</taxon>
    </lineage>
</organism>
<keyword evidence="2" id="KW-0229">DNA integration</keyword>
<feature type="domain" description="Tyr recombinase" evidence="6">
    <location>
        <begin position="225"/>
        <end position="407"/>
    </location>
</feature>
<dbReference type="Pfam" id="PF22022">
    <property type="entry name" value="Phage_int_M"/>
    <property type="match status" value="1"/>
</dbReference>
<evidence type="ECO:0000256" key="2">
    <source>
        <dbReference type="ARBA" id="ARBA00022908"/>
    </source>
</evidence>
<proteinExistence type="inferred from homology"/>
<dbReference type="InterPro" id="IPR053876">
    <property type="entry name" value="Phage_int_M"/>
</dbReference>
<sequence length="437" mass="49727">MPKHRVTRLNATYLLPQCYPREHVMARIKLTSAAVEKLKAPAQGRAEYFDASFPGFGIRVTDKGKKSWIVFYRIGQRQRRLTLGSYPALGLAKAREKASKALAAVEEGRDPADEKAEARTKCPDTVENIVADFIERHHKRRNKSWKPVEQLFANHVTPRWKGRDIRAIERRDVLRLLDEMQDEGYTTQANRVLAHVRKLFNWCVEREIVQVSPVAGVKLPQREEQRERVLSNQEVRDLWQTFDGAGYPFGPMFKVMLLTAQRRGEVADMRWRDVDLDAALWTIPETKSGRSQEVPLCRQAVDILRGLPTFGAGDYVWSTTYGARPVSGYSKAKLRMEKETNAARRKDGRDAMENWRLHDLRRTAATGMAHMGISVDVIGRVLNHTQTSVTAVYDRHSYLSAKRRALQAWAGALDRVIAGQPMDAAEAENVVKLAEAR</sequence>
<dbReference type="GO" id="GO:0006310">
    <property type="term" value="P:DNA recombination"/>
    <property type="evidence" value="ECO:0007669"/>
    <property type="project" value="UniProtKB-KW"/>
</dbReference>
<protein>
    <submittedName>
        <fullName evidence="8">Site-specific integrase</fullName>
    </submittedName>
</protein>
<keyword evidence="3 5" id="KW-0238">DNA-binding</keyword>
<gene>
    <name evidence="8" type="ORF">DRB17_05590</name>
</gene>
<evidence type="ECO:0000256" key="1">
    <source>
        <dbReference type="ARBA" id="ARBA00008857"/>
    </source>
</evidence>
<dbReference type="Proteomes" id="UP000253941">
    <property type="component" value="Unassembled WGS sequence"/>
</dbReference>
<dbReference type="InterPro" id="IPR050808">
    <property type="entry name" value="Phage_Integrase"/>
</dbReference>
<dbReference type="PANTHER" id="PTHR30629:SF2">
    <property type="entry name" value="PROPHAGE INTEGRASE INTS-RELATED"/>
    <property type="match status" value="1"/>
</dbReference>
<keyword evidence="9" id="KW-1185">Reference proteome</keyword>
<dbReference type="InterPro" id="IPR025166">
    <property type="entry name" value="Integrase_DNA_bind_dom"/>
</dbReference>
<dbReference type="AlphaFoldDB" id="A0A369TDM9"/>
<dbReference type="SUPFAM" id="SSF56349">
    <property type="entry name" value="DNA breaking-rejoining enzymes"/>
    <property type="match status" value="1"/>
</dbReference>
<dbReference type="InterPro" id="IPR013762">
    <property type="entry name" value="Integrase-like_cat_sf"/>
</dbReference>
<dbReference type="Pfam" id="PF00589">
    <property type="entry name" value="Phage_integrase"/>
    <property type="match status" value="1"/>
</dbReference>
<keyword evidence="4" id="KW-0233">DNA recombination</keyword>
<evidence type="ECO:0000256" key="3">
    <source>
        <dbReference type="ARBA" id="ARBA00023125"/>
    </source>
</evidence>
<dbReference type="PROSITE" id="PS51898">
    <property type="entry name" value="TYR_RECOMBINASE"/>
    <property type="match status" value="1"/>
</dbReference>
<feature type="domain" description="Core-binding (CB)" evidence="7">
    <location>
        <begin position="124"/>
        <end position="204"/>
    </location>
</feature>
<dbReference type="PANTHER" id="PTHR30629">
    <property type="entry name" value="PROPHAGE INTEGRASE"/>
    <property type="match status" value="1"/>
</dbReference>
<dbReference type="Pfam" id="PF13356">
    <property type="entry name" value="Arm-DNA-bind_3"/>
    <property type="match status" value="1"/>
</dbReference>
<evidence type="ECO:0000259" key="6">
    <source>
        <dbReference type="PROSITE" id="PS51898"/>
    </source>
</evidence>
<dbReference type="CDD" id="cd00801">
    <property type="entry name" value="INT_P4_C"/>
    <property type="match status" value="1"/>
</dbReference>
<dbReference type="Gene3D" id="1.10.150.130">
    <property type="match status" value="1"/>
</dbReference>
<evidence type="ECO:0000256" key="5">
    <source>
        <dbReference type="PROSITE-ProRule" id="PRU01248"/>
    </source>
</evidence>
<name>A0A369TDM9_9PROT</name>
<dbReference type="Gene3D" id="3.30.160.390">
    <property type="entry name" value="Integrase, DNA-binding domain"/>
    <property type="match status" value="1"/>
</dbReference>
<dbReference type="PROSITE" id="PS51900">
    <property type="entry name" value="CB"/>
    <property type="match status" value="1"/>
</dbReference>
<dbReference type="InterPro" id="IPR044068">
    <property type="entry name" value="CB"/>
</dbReference>
<comment type="similarity">
    <text evidence="1">Belongs to the 'phage' integrase family.</text>
</comment>
<dbReference type="EMBL" id="QPMH01000004">
    <property type="protein sequence ID" value="RDD62634.1"/>
    <property type="molecule type" value="Genomic_DNA"/>
</dbReference>
<dbReference type="GO" id="GO:0015074">
    <property type="term" value="P:DNA integration"/>
    <property type="evidence" value="ECO:0007669"/>
    <property type="project" value="UniProtKB-KW"/>
</dbReference>
<evidence type="ECO:0000313" key="8">
    <source>
        <dbReference type="EMBL" id="RDD62634.1"/>
    </source>
</evidence>
<dbReference type="GO" id="GO:0003677">
    <property type="term" value="F:DNA binding"/>
    <property type="evidence" value="ECO:0007669"/>
    <property type="project" value="UniProtKB-UniRule"/>
</dbReference>
<accession>A0A369TDM9</accession>
<dbReference type="Gene3D" id="1.10.443.10">
    <property type="entry name" value="Intergrase catalytic core"/>
    <property type="match status" value="1"/>
</dbReference>
<evidence type="ECO:0000259" key="7">
    <source>
        <dbReference type="PROSITE" id="PS51900"/>
    </source>
</evidence>
<dbReference type="InterPro" id="IPR011010">
    <property type="entry name" value="DNA_brk_join_enz"/>
</dbReference>
<dbReference type="InterPro" id="IPR002104">
    <property type="entry name" value="Integrase_catalytic"/>
</dbReference>
<dbReference type="InterPro" id="IPR010998">
    <property type="entry name" value="Integrase_recombinase_N"/>
</dbReference>
<dbReference type="InterPro" id="IPR038488">
    <property type="entry name" value="Integrase_DNA-bd_sf"/>
</dbReference>
<reference evidence="8 9" key="1">
    <citation type="submission" date="2018-07" db="EMBL/GenBank/DDBJ databases">
        <title>Venubactetium sediminum gen. nov., sp. nov., isolated from a marine solar saltern.</title>
        <authorList>
            <person name="Wang S."/>
        </authorList>
    </citation>
    <scope>NUCLEOTIDE SEQUENCE [LARGE SCALE GENOMIC DNA]</scope>
    <source>
        <strain evidence="8 9">WD2A32</strain>
    </source>
</reference>
<evidence type="ECO:0000313" key="9">
    <source>
        <dbReference type="Proteomes" id="UP000253941"/>
    </source>
</evidence>